<organism evidence="5 6">
    <name type="scientific">Sphingobacterium cellulitidis</name>
    <dbReference type="NCBI Taxonomy" id="1768011"/>
    <lineage>
        <taxon>Bacteria</taxon>
        <taxon>Pseudomonadati</taxon>
        <taxon>Bacteroidota</taxon>
        <taxon>Sphingobacteriia</taxon>
        <taxon>Sphingobacteriales</taxon>
        <taxon>Sphingobacteriaceae</taxon>
        <taxon>Sphingobacterium</taxon>
    </lineage>
</organism>
<evidence type="ECO:0000256" key="1">
    <source>
        <dbReference type="ARBA" id="ARBA00023015"/>
    </source>
</evidence>
<dbReference type="PANTHER" id="PTHR43280">
    <property type="entry name" value="ARAC-FAMILY TRANSCRIPTIONAL REGULATOR"/>
    <property type="match status" value="1"/>
</dbReference>
<dbReference type="PANTHER" id="PTHR43280:SF32">
    <property type="entry name" value="TRANSCRIPTIONAL REGULATORY PROTEIN"/>
    <property type="match status" value="1"/>
</dbReference>
<keyword evidence="3" id="KW-0804">Transcription</keyword>
<dbReference type="GO" id="GO:0043565">
    <property type="term" value="F:sequence-specific DNA binding"/>
    <property type="evidence" value="ECO:0007669"/>
    <property type="project" value="InterPro"/>
</dbReference>
<evidence type="ECO:0000256" key="3">
    <source>
        <dbReference type="ARBA" id="ARBA00023163"/>
    </source>
</evidence>
<evidence type="ECO:0000259" key="4">
    <source>
        <dbReference type="PROSITE" id="PS01124"/>
    </source>
</evidence>
<sequence length="311" mass="37164">MHCVIFYNKVKVVEDVLCYIFIANNVKYYLFLFKSLIEMSTTENQKVILYKAVLTTQFPEDFQAHYHTHIYCQSGSMKFVFNGRKYHCKKGEFIFWLAGLGISELSFSANFKATFLFVDHDLLIENLPSIKVSIDSVIHSKENPILHPDKQHKEKILKNFQLLYDKSQEANHRFGAEALKLQMQLFLLEMWYIFEDELDRRKRSLQSGTLYERFMQLVQEHCMKEREVRFYSDKLNITPKYLNYICKINTRITASKWIQRYAKERIIILLQNKNLNISEIADEMDFSSRSFFTRYVKKLLGVTPKEFRERL</sequence>
<dbReference type="SMART" id="SM00342">
    <property type="entry name" value="HTH_ARAC"/>
    <property type="match status" value="1"/>
</dbReference>
<dbReference type="GO" id="GO:0003700">
    <property type="term" value="F:DNA-binding transcription factor activity"/>
    <property type="evidence" value="ECO:0007669"/>
    <property type="project" value="InterPro"/>
</dbReference>
<dbReference type="SUPFAM" id="SSF46689">
    <property type="entry name" value="Homeodomain-like"/>
    <property type="match status" value="1"/>
</dbReference>
<reference evidence="5" key="1">
    <citation type="journal article" date="2014" name="Int. J. Syst. Evol. Microbiol.">
        <title>Complete genome sequence of Corynebacterium casei LMG S-19264T (=DSM 44701T), isolated from a smear-ripened cheese.</title>
        <authorList>
            <consortium name="US DOE Joint Genome Institute (JGI-PGF)"/>
            <person name="Walter F."/>
            <person name="Albersmeier A."/>
            <person name="Kalinowski J."/>
            <person name="Ruckert C."/>
        </authorList>
    </citation>
    <scope>NUCLEOTIDE SEQUENCE</scope>
    <source>
        <strain evidence="5">CGMCC 1.15966</strain>
    </source>
</reference>
<evidence type="ECO:0000313" key="5">
    <source>
        <dbReference type="EMBL" id="GGE15076.1"/>
    </source>
</evidence>
<accession>A0A8H9FYF7</accession>
<dbReference type="Gene3D" id="1.10.10.60">
    <property type="entry name" value="Homeodomain-like"/>
    <property type="match status" value="1"/>
</dbReference>
<dbReference type="AlphaFoldDB" id="A0A8H9FYF7"/>
<comment type="caution">
    <text evidence="5">The sequence shown here is derived from an EMBL/GenBank/DDBJ whole genome shotgun (WGS) entry which is preliminary data.</text>
</comment>
<evidence type="ECO:0000256" key="2">
    <source>
        <dbReference type="ARBA" id="ARBA00023125"/>
    </source>
</evidence>
<dbReference type="SUPFAM" id="SSF51182">
    <property type="entry name" value="RmlC-like cupins"/>
    <property type="match status" value="1"/>
</dbReference>
<protein>
    <recommendedName>
        <fullName evidence="4">HTH araC/xylS-type domain-containing protein</fullName>
    </recommendedName>
</protein>
<dbReference type="InterPro" id="IPR009057">
    <property type="entry name" value="Homeodomain-like_sf"/>
</dbReference>
<reference evidence="5" key="2">
    <citation type="submission" date="2020-09" db="EMBL/GenBank/DDBJ databases">
        <authorList>
            <person name="Sun Q."/>
            <person name="Zhou Y."/>
        </authorList>
    </citation>
    <scope>NUCLEOTIDE SEQUENCE</scope>
    <source>
        <strain evidence="5">CGMCC 1.15966</strain>
    </source>
</reference>
<name>A0A8H9FYF7_9SPHI</name>
<dbReference type="InterPro" id="IPR020449">
    <property type="entry name" value="Tscrpt_reg_AraC-type_HTH"/>
</dbReference>
<gene>
    <name evidence="5" type="ORF">GCM10011516_11100</name>
</gene>
<keyword evidence="2" id="KW-0238">DNA-binding</keyword>
<dbReference type="EMBL" id="BMKM01000002">
    <property type="protein sequence ID" value="GGE15076.1"/>
    <property type="molecule type" value="Genomic_DNA"/>
</dbReference>
<keyword evidence="6" id="KW-1185">Reference proteome</keyword>
<dbReference type="InterPro" id="IPR018060">
    <property type="entry name" value="HTH_AraC"/>
</dbReference>
<dbReference type="PROSITE" id="PS01124">
    <property type="entry name" value="HTH_ARAC_FAMILY_2"/>
    <property type="match status" value="1"/>
</dbReference>
<evidence type="ECO:0000313" key="6">
    <source>
        <dbReference type="Proteomes" id="UP000614460"/>
    </source>
</evidence>
<dbReference type="PRINTS" id="PR00032">
    <property type="entry name" value="HTHARAC"/>
</dbReference>
<dbReference type="Gene3D" id="2.60.120.10">
    <property type="entry name" value="Jelly Rolls"/>
    <property type="match status" value="1"/>
</dbReference>
<dbReference type="InterPro" id="IPR011051">
    <property type="entry name" value="RmlC_Cupin_sf"/>
</dbReference>
<dbReference type="InterPro" id="IPR014710">
    <property type="entry name" value="RmlC-like_jellyroll"/>
</dbReference>
<dbReference type="Proteomes" id="UP000614460">
    <property type="component" value="Unassembled WGS sequence"/>
</dbReference>
<keyword evidence="1" id="KW-0805">Transcription regulation</keyword>
<feature type="domain" description="HTH araC/xylS-type" evidence="4">
    <location>
        <begin position="212"/>
        <end position="310"/>
    </location>
</feature>
<proteinExistence type="predicted"/>
<dbReference type="Pfam" id="PF12833">
    <property type="entry name" value="HTH_18"/>
    <property type="match status" value="1"/>
</dbReference>